<dbReference type="Pfam" id="PF01031">
    <property type="entry name" value="Dynamin_M"/>
    <property type="match status" value="1"/>
</dbReference>
<dbReference type="PROSITE" id="PS51718">
    <property type="entry name" value="G_DYNAMIN_2"/>
    <property type="match status" value="1"/>
</dbReference>
<dbReference type="Pfam" id="PF02212">
    <property type="entry name" value="GED"/>
    <property type="match status" value="1"/>
</dbReference>
<comment type="caution">
    <text evidence="6">The sequence shown here is derived from an EMBL/GenBank/DDBJ whole genome shotgun (WGS) entry which is preliminary data.</text>
</comment>
<dbReference type="PANTHER" id="PTHR11566:SF21">
    <property type="entry name" value="DYNAMIN RELATED PROTEIN 1, ISOFORM A"/>
    <property type="match status" value="1"/>
</dbReference>
<dbReference type="Proteomes" id="UP001219525">
    <property type="component" value="Unassembled WGS sequence"/>
</dbReference>
<dbReference type="PROSITE" id="PS51388">
    <property type="entry name" value="GED"/>
    <property type="match status" value="1"/>
</dbReference>
<evidence type="ECO:0000256" key="1">
    <source>
        <dbReference type="ARBA" id="ARBA00022741"/>
    </source>
</evidence>
<dbReference type="SMART" id="SM00302">
    <property type="entry name" value="GED"/>
    <property type="match status" value="1"/>
</dbReference>
<proteinExistence type="predicted"/>
<keyword evidence="2" id="KW-0342">GTP-binding</keyword>
<dbReference type="GO" id="GO:0048312">
    <property type="term" value="P:intracellular distribution of mitochondria"/>
    <property type="evidence" value="ECO:0007669"/>
    <property type="project" value="TreeGrafter"/>
</dbReference>
<dbReference type="InterPro" id="IPR003130">
    <property type="entry name" value="GED"/>
</dbReference>
<keyword evidence="6" id="KW-0378">Hydrolase</keyword>
<dbReference type="GO" id="GO:0005874">
    <property type="term" value="C:microtubule"/>
    <property type="evidence" value="ECO:0007669"/>
    <property type="project" value="TreeGrafter"/>
</dbReference>
<sequence>MSALATPPNDSDSFSTSYSDPLSEHGVGLADPLLSQGRRRMLDLVNRLHNTGVQIDIDLPQIAVIGSQSAGKSSLIESISGITLPRAAGTCTRCPTECRLSRADTPWQCVVELHFLTDKNGQNLGQQRNELFGDTIFEKSEVEERIRRAQRAILNPSKAAWNFLGDDDDEPTEVSFSTNFISLQISGPEVADLSFVDLPGLIASVSSKSGSERDIAMVESLVTAYISKPSCVILLTVACETDFENQGAHHLTKKYDPEGKRTIGVLTKPDRIPRGEEENWLPLIRNEQETLENNWYCVKQPSSQDLRQGITWEEARARENDFFATTTPWCELDPMYQKYLRTSNLVERLSLILSDLISKRLPEIQLELEDTIQKTRLTLQQLPKPPSNDPVGEVAGLLHVFVGELSKMIEGIPRSDGLLQSIRPAQERFRREIRNTAPDFRPFEEPLEDFLTPFEEPAFLSNEDGEEPSRDGSAPIYINQVLDRALAARTRELPGHYPFVVQKSYIDEFIAKWEASAQMLCRLVHNTLSQHVRALIPQHLALFGQGGLEQRVTIIVQDYMKQRAEAARALISKQNLLEKDGPLTLNEHYLADYKAKFLSYYKGVREKAQNPDLAEAIEEYRPNQELVYHGVEPSGIAQVLSGLAAIGLSGVDPADLVKLLPPDRMDPALTIMSDVRAYFQVAYKRFADNVPMAIDHELVRGVGCDLLTTLYDGLGINGPDGLRICRELAQESPSVAGKREELLKRLERLETASRELVRVGV</sequence>
<dbReference type="InterPro" id="IPR022812">
    <property type="entry name" value="Dynamin"/>
</dbReference>
<dbReference type="GO" id="GO:0005525">
    <property type="term" value="F:GTP binding"/>
    <property type="evidence" value="ECO:0007669"/>
    <property type="project" value="InterPro"/>
</dbReference>
<feature type="domain" description="GED" evidence="4">
    <location>
        <begin position="668"/>
        <end position="761"/>
    </location>
</feature>
<dbReference type="AlphaFoldDB" id="A0AAD6V3R1"/>
<dbReference type="GO" id="GO:0006897">
    <property type="term" value="P:endocytosis"/>
    <property type="evidence" value="ECO:0007669"/>
    <property type="project" value="TreeGrafter"/>
</dbReference>
<gene>
    <name evidence="6" type="ORF">GGX14DRAFT_370843</name>
</gene>
<evidence type="ECO:0000313" key="6">
    <source>
        <dbReference type="EMBL" id="KAJ7201880.1"/>
    </source>
</evidence>
<reference evidence="6" key="1">
    <citation type="submission" date="2023-03" db="EMBL/GenBank/DDBJ databases">
        <title>Massive genome expansion in bonnet fungi (Mycena s.s.) driven by repeated elements and novel gene families across ecological guilds.</title>
        <authorList>
            <consortium name="Lawrence Berkeley National Laboratory"/>
            <person name="Harder C.B."/>
            <person name="Miyauchi S."/>
            <person name="Viragh M."/>
            <person name="Kuo A."/>
            <person name="Thoen E."/>
            <person name="Andreopoulos B."/>
            <person name="Lu D."/>
            <person name="Skrede I."/>
            <person name="Drula E."/>
            <person name="Henrissat B."/>
            <person name="Morin E."/>
            <person name="Kohler A."/>
            <person name="Barry K."/>
            <person name="LaButti K."/>
            <person name="Morin E."/>
            <person name="Salamov A."/>
            <person name="Lipzen A."/>
            <person name="Mereny Z."/>
            <person name="Hegedus B."/>
            <person name="Baldrian P."/>
            <person name="Stursova M."/>
            <person name="Weitz H."/>
            <person name="Taylor A."/>
            <person name="Grigoriev I.V."/>
            <person name="Nagy L.G."/>
            <person name="Martin F."/>
            <person name="Kauserud H."/>
        </authorList>
    </citation>
    <scope>NUCLEOTIDE SEQUENCE</scope>
    <source>
        <strain evidence="6">9144</strain>
    </source>
</reference>
<dbReference type="GO" id="GO:0016020">
    <property type="term" value="C:membrane"/>
    <property type="evidence" value="ECO:0007669"/>
    <property type="project" value="TreeGrafter"/>
</dbReference>
<dbReference type="SMART" id="SM00053">
    <property type="entry name" value="DYNc"/>
    <property type="match status" value="1"/>
</dbReference>
<keyword evidence="1" id="KW-0547">Nucleotide-binding</keyword>
<dbReference type="InterPro" id="IPR020850">
    <property type="entry name" value="GED_dom"/>
</dbReference>
<feature type="region of interest" description="Disordered" evidence="3">
    <location>
        <begin position="1"/>
        <end position="25"/>
    </location>
</feature>
<dbReference type="InterPro" id="IPR027417">
    <property type="entry name" value="P-loop_NTPase"/>
</dbReference>
<accession>A0AAD6V3R1</accession>
<dbReference type="Pfam" id="PF00350">
    <property type="entry name" value="Dynamin_N"/>
    <property type="match status" value="1"/>
</dbReference>
<dbReference type="GO" id="GO:0008017">
    <property type="term" value="F:microtubule binding"/>
    <property type="evidence" value="ECO:0007669"/>
    <property type="project" value="TreeGrafter"/>
</dbReference>
<feature type="domain" description="Dynamin-type G" evidence="5">
    <location>
        <begin position="56"/>
        <end position="362"/>
    </location>
</feature>
<dbReference type="GO" id="GO:0005739">
    <property type="term" value="C:mitochondrion"/>
    <property type="evidence" value="ECO:0007669"/>
    <property type="project" value="TreeGrafter"/>
</dbReference>
<dbReference type="InterPro" id="IPR045063">
    <property type="entry name" value="Dynamin_N"/>
</dbReference>
<dbReference type="SUPFAM" id="SSF52540">
    <property type="entry name" value="P-loop containing nucleoside triphosphate hydrolases"/>
    <property type="match status" value="1"/>
</dbReference>
<dbReference type="GO" id="GO:0000266">
    <property type="term" value="P:mitochondrial fission"/>
    <property type="evidence" value="ECO:0007669"/>
    <property type="project" value="TreeGrafter"/>
</dbReference>
<name>A0AAD6V3R1_9AGAR</name>
<dbReference type="InterPro" id="IPR030381">
    <property type="entry name" value="G_DYNAMIN_dom"/>
</dbReference>
<dbReference type="Gene3D" id="3.40.50.300">
    <property type="entry name" value="P-loop containing nucleotide triphosphate hydrolases"/>
    <property type="match status" value="1"/>
</dbReference>
<dbReference type="GO" id="GO:0016559">
    <property type="term" value="P:peroxisome fission"/>
    <property type="evidence" value="ECO:0007669"/>
    <property type="project" value="TreeGrafter"/>
</dbReference>
<dbReference type="EMBL" id="JARJCW010000057">
    <property type="protein sequence ID" value="KAJ7201880.1"/>
    <property type="molecule type" value="Genomic_DNA"/>
</dbReference>
<keyword evidence="7" id="KW-1185">Reference proteome</keyword>
<dbReference type="InterPro" id="IPR001401">
    <property type="entry name" value="Dynamin_GTPase"/>
</dbReference>
<feature type="compositionally biased region" description="Polar residues" evidence="3">
    <location>
        <begin position="8"/>
        <end position="20"/>
    </location>
</feature>
<dbReference type="PRINTS" id="PR00195">
    <property type="entry name" value="DYNAMIN"/>
</dbReference>
<evidence type="ECO:0000256" key="3">
    <source>
        <dbReference type="SAM" id="MobiDB-lite"/>
    </source>
</evidence>
<dbReference type="CDD" id="cd08771">
    <property type="entry name" value="DLP_1"/>
    <property type="match status" value="1"/>
</dbReference>
<evidence type="ECO:0000313" key="7">
    <source>
        <dbReference type="Proteomes" id="UP001219525"/>
    </source>
</evidence>
<dbReference type="GO" id="GO:0003924">
    <property type="term" value="F:GTPase activity"/>
    <property type="evidence" value="ECO:0007669"/>
    <property type="project" value="InterPro"/>
</dbReference>
<dbReference type="InterPro" id="IPR000375">
    <property type="entry name" value="Dynamin_stalk"/>
</dbReference>
<evidence type="ECO:0000259" key="5">
    <source>
        <dbReference type="PROSITE" id="PS51718"/>
    </source>
</evidence>
<dbReference type="Gene3D" id="1.20.120.1240">
    <property type="entry name" value="Dynamin, middle domain"/>
    <property type="match status" value="1"/>
</dbReference>
<dbReference type="PANTHER" id="PTHR11566">
    <property type="entry name" value="DYNAMIN"/>
    <property type="match status" value="1"/>
</dbReference>
<evidence type="ECO:0000256" key="2">
    <source>
        <dbReference type="ARBA" id="ARBA00023134"/>
    </source>
</evidence>
<protein>
    <submittedName>
        <fullName evidence="6">P-loop containing nucleoside triphosphate hydrolase protein</fullName>
    </submittedName>
</protein>
<evidence type="ECO:0000259" key="4">
    <source>
        <dbReference type="PROSITE" id="PS51388"/>
    </source>
</evidence>
<organism evidence="6 7">
    <name type="scientific">Mycena pura</name>
    <dbReference type="NCBI Taxonomy" id="153505"/>
    <lineage>
        <taxon>Eukaryota</taxon>
        <taxon>Fungi</taxon>
        <taxon>Dikarya</taxon>
        <taxon>Basidiomycota</taxon>
        <taxon>Agaricomycotina</taxon>
        <taxon>Agaricomycetes</taxon>
        <taxon>Agaricomycetidae</taxon>
        <taxon>Agaricales</taxon>
        <taxon>Marasmiineae</taxon>
        <taxon>Mycenaceae</taxon>
        <taxon>Mycena</taxon>
    </lineage>
</organism>